<dbReference type="InterPro" id="IPR006140">
    <property type="entry name" value="D-isomer_DH_NAD-bd"/>
</dbReference>
<evidence type="ECO:0000256" key="1">
    <source>
        <dbReference type="ARBA" id="ARBA00003800"/>
    </source>
</evidence>
<dbReference type="PANTHER" id="PTHR43761:SF1">
    <property type="entry name" value="D-ISOMER SPECIFIC 2-HYDROXYACID DEHYDROGENASE CATALYTIC DOMAIN-CONTAINING PROTEIN-RELATED"/>
    <property type="match status" value="1"/>
</dbReference>
<comment type="caution">
    <text evidence="13">The sequence shown here is derived from an EMBL/GenBank/DDBJ whole genome shotgun (WGS) entry which is preliminary data.</text>
</comment>
<dbReference type="NCBIfam" id="NF008759">
    <property type="entry name" value="PRK11790.1"/>
    <property type="match status" value="1"/>
</dbReference>
<dbReference type="Gene3D" id="3.30.70.260">
    <property type="match status" value="1"/>
</dbReference>
<dbReference type="AlphaFoldDB" id="X6P7J9"/>
<evidence type="ECO:0000256" key="8">
    <source>
        <dbReference type="ARBA" id="ARBA00030455"/>
    </source>
</evidence>
<dbReference type="FunFam" id="3.40.50.720:FF:000041">
    <property type="entry name" value="D-3-phosphoglycerate dehydrogenase"/>
    <property type="match status" value="1"/>
</dbReference>
<dbReference type="EMBL" id="ASPP01002511">
    <property type="protein sequence ID" value="ETO34490.1"/>
    <property type="molecule type" value="Genomic_DNA"/>
</dbReference>
<evidence type="ECO:0000313" key="14">
    <source>
        <dbReference type="Proteomes" id="UP000023152"/>
    </source>
</evidence>
<comment type="catalytic activity">
    <reaction evidence="9">
        <text>(R)-2-hydroxyglutarate + NAD(+) = 2-oxoglutarate + NADH + H(+)</text>
        <dbReference type="Rhea" id="RHEA:49612"/>
        <dbReference type="ChEBI" id="CHEBI:15378"/>
        <dbReference type="ChEBI" id="CHEBI:15801"/>
        <dbReference type="ChEBI" id="CHEBI:16810"/>
        <dbReference type="ChEBI" id="CHEBI:57540"/>
        <dbReference type="ChEBI" id="CHEBI:57945"/>
        <dbReference type="EC" id="1.1.1.399"/>
    </reaction>
</comment>
<dbReference type="OMA" id="SKGCWEV"/>
<dbReference type="InterPro" id="IPR036291">
    <property type="entry name" value="NAD(P)-bd_dom_sf"/>
</dbReference>
<comment type="similarity">
    <text evidence="3 11">Belongs to the D-isomer specific 2-hydroxyacid dehydrogenase family.</text>
</comment>
<dbReference type="InterPro" id="IPR029752">
    <property type="entry name" value="D-isomer_DH_CS1"/>
</dbReference>
<dbReference type="InterPro" id="IPR029753">
    <property type="entry name" value="D-isomer_DH_CS"/>
</dbReference>
<evidence type="ECO:0000256" key="10">
    <source>
        <dbReference type="ARBA" id="ARBA00048731"/>
    </source>
</evidence>
<dbReference type="Pfam" id="PF00389">
    <property type="entry name" value="2-Hacid_dh"/>
    <property type="match status" value="1"/>
</dbReference>
<dbReference type="GO" id="GO:0047545">
    <property type="term" value="F:(S)-2-hydroxyglutarate dehydrogenase activity"/>
    <property type="evidence" value="ECO:0007669"/>
    <property type="project" value="UniProtKB-ARBA"/>
</dbReference>
<dbReference type="EC" id="1.1.1.95" evidence="5"/>
<evidence type="ECO:0000256" key="7">
    <source>
        <dbReference type="ARBA" id="ARBA00023027"/>
    </source>
</evidence>
<evidence type="ECO:0000256" key="9">
    <source>
        <dbReference type="ARBA" id="ARBA00048126"/>
    </source>
</evidence>
<dbReference type="PANTHER" id="PTHR43761">
    <property type="entry name" value="D-ISOMER SPECIFIC 2-HYDROXYACID DEHYDROGENASE FAMILY PROTEIN (AFU_ORTHOLOGUE AFUA_1G13630)"/>
    <property type="match status" value="1"/>
</dbReference>
<keyword evidence="6 11" id="KW-0560">Oxidoreductase</keyword>
<dbReference type="InterPro" id="IPR002912">
    <property type="entry name" value="ACT_dom"/>
</dbReference>
<dbReference type="Proteomes" id="UP000023152">
    <property type="component" value="Unassembled WGS sequence"/>
</dbReference>
<dbReference type="Pfam" id="PF02826">
    <property type="entry name" value="2-Hacid_dh_C"/>
    <property type="match status" value="1"/>
</dbReference>
<dbReference type="SUPFAM" id="SSF55021">
    <property type="entry name" value="ACT-like"/>
    <property type="match status" value="1"/>
</dbReference>
<comment type="catalytic activity">
    <reaction evidence="10">
        <text>(2R)-3-phosphoglycerate + NAD(+) = 3-phosphooxypyruvate + NADH + H(+)</text>
        <dbReference type="Rhea" id="RHEA:12641"/>
        <dbReference type="ChEBI" id="CHEBI:15378"/>
        <dbReference type="ChEBI" id="CHEBI:18110"/>
        <dbReference type="ChEBI" id="CHEBI:57540"/>
        <dbReference type="ChEBI" id="CHEBI:57945"/>
        <dbReference type="ChEBI" id="CHEBI:58272"/>
        <dbReference type="EC" id="1.1.1.95"/>
    </reaction>
</comment>
<sequence length="417" mass="45784">MEEKTEAFETSFPLNQIKVLLLEGIDQEAISYFVSLGFTVESIPKITQEELILKISDAHVVGVRSKTKLDKTVLSHAKKLLCVGCFCIGTDQTDLEYAAERGIPVFNVIKIDGCTKENLSKLNNKKKEKGERHVYTTTKNNCNKQRFRGKTMGIIGYGHVGSQLSVLAEAMGMNVIYYDVIPKLPLGNAVAKGSIDEILEQSHFVSLHVPYTPDTHEMIGKSQIAKMKKGSYLMNAARGKCVDIKAAADALKNGHLGGAYFDVYPTEPTDANLPLCNCPNTILTPHIGGSTMEAQKAIGLEVAEKIGRFINEGRTIAAVNFPEISLPPNLSAHRILNVHKNVPGVMRKTMEILCNYNISAQALKTASDIGYMLIEVDADKKLSREVRKQMNALPETICTRIVYSPGAINSDASKNKK</sequence>
<dbReference type="SUPFAM" id="SSF52283">
    <property type="entry name" value="Formate/glycerate dehydrogenase catalytic domain-like"/>
    <property type="match status" value="1"/>
</dbReference>
<dbReference type="InterPro" id="IPR050418">
    <property type="entry name" value="D-iso_2-hydroxyacid_DH_PdxB"/>
</dbReference>
<accession>X6P7J9</accession>
<keyword evidence="7" id="KW-0520">NAD</keyword>
<feature type="domain" description="ACT" evidence="12">
    <location>
        <begin position="334"/>
        <end position="404"/>
    </location>
</feature>
<dbReference type="Gene3D" id="3.40.50.720">
    <property type="entry name" value="NAD(P)-binding Rossmann-like Domain"/>
    <property type="match status" value="2"/>
</dbReference>
<comment type="function">
    <text evidence="1">Catalyzes the reversible oxidation of 3-phospho-D-glycerate to 3-phosphonooxypyruvate, the first step of the phosphorylated L-serine biosynthesis pathway. Also catalyzes the reversible oxidation of 2-hydroxyglutarate to 2-oxoglutarate.</text>
</comment>
<protein>
    <recommendedName>
        <fullName evidence="8">2-oxoglutarate reductase</fullName>
        <ecNumber evidence="4">1.1.1.399</ecNumber>
        <ecNumber evidence="5">1.1.1.95</ecNumber>
    </recommendedName>
</protein>
<evidence type="ECO:0000259" key="12">
    <source>
        <dbReference type="PROSITE" id="PS51671"/>
    </source>
</evidence>
<dbReference type="InterPro" id="IPR006139">
    <property type="entry name" value="D-isomer_2_OHA_DH_cat_dom"/>
</dbReference>
<dbReference type="EC" id="1.1.1.399" evidence="4"/>
<comment type="pathway">
    <text evidence="2">Amino-acid biosynthesis; L-serine biosynthesis; L-serine from 3-phospho-D-glycerate: step 1/3.</text>
</comment>
<dbReference type="UniPathway" id="UPA00135">
    <property type="reaction ID" value="UER00196"/>
</dbReference>
<keyword evidence="14" id="KW-1185">Reference proteome</keyword>
<organism evidence="13 14">
    <name type="scientific">Reticulomyxa filosa</name>
    <dbReference type="NCBI Taxonomy" id="46433"/>
    <lineage>
        <taxon>Eukaryota</taxon>
        <taxon>Sar</taxon>
        <taxon>Rhizaria</taxon>
        <taxon>Retaria</taxon>
        <taxon>Foraminifera</taxon>
        <taxon>Monothalamids</taxon>
        <taxon>Reticulomyxidae</taxon>
        <taxon>Reticulomyxa</taxon>
    </lineage>
</organism>
<dbReference type="Pfam" id="PF22629">
    <property type="entry name" value="ACT_AHAS_ss"/>
    <property type="match status" value="1"/>
</dbReference>
<evidence type="ECO:0000313" key="13">
    <source>
        <dbReference type="EMBL" id="ETO34490.1"/>
    </source>
</evidence>
<dbReference type="PROSITE" id="PS00065">
    <property type="entry name" value="D_2_HYDROXYACID_DH_1"/>
    <property type="match status" value="1"/>
</dbReference>
<dbReference type="GO" id="GO:0004617">
    <property type="term" value="F:phosphoglycerate dehydrogenase activity"/>
    <property type="evidence" value="ECO:0007669"/>
    <property type="project" value="UniProtKB-EC"/>
</dbReference>
<gene>
    <name evidence="13" type="ORF">RFI_02603</name>
</gene>
<dbReference type="PROSITE" id="PS00670">
    <property type="entry name" value="D_2_HYDROXYACID_DH_2"/>
    <property type="match status" value="1"/>
</dbReference>
<evidence type="ECO:0000256" key="4">
    <source>
        <dbReference type="ARBA" id="ARBA00013001"/>
    </source>
</evidence>
<reference evidence="13 14" key="1">
    <citation type="journal article" date="2013" name="Curr. Biol.">
        <title>The Genome of the Foraminiferan Reticulomyxa filosa.</title>
        <authorList>
            <person name="Glockner G."/>
            <person name="Hulsmann N."/>
            <person name="Schleicher M."/>
            <person name="Noegel A.A."/>
            <person name="Eichinger L."/>
            <person name="Gallinger C."/>
            <person name="Pawlowski J."/>
            <person name="Sierra R."/>
            <person name="Euteneuer U."/>
            <person name="Pillet L."/>
            <person name="Moustafa A."/>
            <person name="Platzer M."/>
            <person name="Groth M."/>
            <person name="Szafranski K."/>
            <person name="Schliwa M."/>
        </authorList>
    </citation>
    <scope>NUCLEOTIDE SEQUENCE [LARGE SCALE GENOMIC DNA]</scope>
</reference>
<dbReference type="InterPro" id="IPR054480">
    <property type="entry name" value="AHAS_small-like_ACT"/>
</dbReference>
<evidence type="ECO:0000256" key="3">
    <source>
        <dbReference type="ARBA" id="ARBA00005854"/>
    </source>
</evidence>
<evidence type="ECO:0000256" key="11">
    <source>
        <dbReference type="RuleBase" id="RU003719"/>
    </source>
</evidence>
<dbReference type="SUPFAM" id="SSF51735">
    <property type="entry name" value="NAD(P)-binding Rossmann-fold domains"/>
    <property type="match status" value="1"/>
</dbReference>
<evidence type="ECO:0000256" key="6">
    <source>
        <dbReference type="ARBA" id="ARBA00023002"/>
    </source>
</evidence>
<dbReference type="GO" id="GO:0006564">
    <property type="term" value="P:L-serine biosynthetic process"/>
    <property type="evidence" value="ECO:0007669"/>
    <property type="project" value="UniProtKB-ARBA"/>
</dbReference>
<dbReference type="OrthoDB" id="418179at2759"/>
<evidence type="ECO:0000256" key="5">
    <source>
        <dbReference type="ARBA" id="ARBA00013143"/>
    </source>
</evidence>
<evidence type="ECO:0000256" key="2">
    <source>
        <dbReference type="ARBA" id="ARBA00005216"/>
    </source>
</evidence>
<proteinExistence type="inferred from homology"/>
<dbReference type="InterPro" id="IPR045865">
    <property type="entry name" value="ACT-like_dom_sf"/>
</dbReference>
<name>X6P7J9_RETFI</name>
<dbReference type="GO" id="GO:0051287">
    <property type="term" value="F:NAD binding"/>
    <property type="evidence" value="ECO:0007669"/>
    <property type="project" value="InterPro"/>
</dbReference>
<dbReference type="PROSITE" id="PS51671">
    <property type="entry name" value="ACT"/>
    <property type="match status" value="1"/>
</dbReference>